<sequence length="402" mass="44912">MPDATEEPLIATPSALGELVDHLRASGRFAFDTEFVSEETFEPVLCLIQVATRERLAVIDPLAIDDLSPFWNLVIDPTIEVVMHAASEDLRICRFKTGTVPRRVFDVQIAAGLVGFGYPLSLVNLIGQALRITVSGGETRTDWRRRPLTAAQLRYALDDVRYLLDLADLLGSQLKELGRVDWAEGEFAHFVSSIQNRVEEERWRRLPGLHQLNRRSLEAARRLAEWRFAEARRSNRPIRQLLRDDLLVAIAKRQPSSRRDLEALRDFNRPHLLSRAADLLAVIASAQLVPPEELPEPPDRHDDGPGLTMVVNLLAAALAQCCAQSKVAAGLVGTSNDLKDLIRWHSQNCPDSFRPELAEGWRAEVCGKPLLDVLSGRCALRVADPRADVPVVLEPLADRRPK</sequence>
<dbReference type="PANTHER" id="PTHR47649:SF1">
    <property type="entry name" value="RIBONUCLEASE D"/>
    <property type="match status" value="1"/>
</dbReference>
<dbReference type="RefSeq" id="WP_406697052.1">
    <property type="nucleotide sequence ID" value="NZ_CP155447.1"/>
</dbReference>
<evidence type="ECO:0000259" key="1">
    <source>
        <dbReference type="PROSITE" id="PS50967"/>
    </source>
</evidence>
<dbReference type="Pfam" id="PF00570">
    <property type="entry name" value="HRDC"/>
    <property type="match status" value="1"/>
</dbReference>
<dbReference type="CDD" id="cd06142">
    <property type="entry name" value="RNaseD_exo"/>
    <property type="match status" value="1"/>
</dbReference>
<dbReference type="Pfam" id="PF01612">
    <property type="entry name" value="DNA_pol_A_exo1"/>
    <property type="match status" value="1"/>
</dbReference>
<accession>A0AAU7CGF1</accession>
<feature type="domain" description="HRDC" evidence="1">
    <location>
        <begin position="213"/>
        <end position="293"/>
    </location>
</feature>
<dbReference type="GO" id="GO:0000166">
    <property type="term" value="F:nucleotide binding"/>
    <property type="evidence" value="ECO:0007669"/>
    <property type="project" value="InterPro"/>
</dbReference>
<dbReference type="PANTHER" id="PTHR47649">
    <property type="entry name" value="RIBONUCLEASE D"/>
    <property type="match status" value="1"/>
</dbReference>
<organism evidence="2">
    <name type="scientific">Singulisphaera sp. Ch08</name>
    <dbReference type="NCBI Taxonomy" id="3120278"/>
    <lineage>
        <taxon>Bacteria</taxon>
        <taxon>Pseudomonadati</taxon>
        <taxon>Planctomycetota</taxon>
        <taxon>Planctomycetia</taxon>
        <taxon>Isosphaerales</taxon>
        <taxon>Isosphaeraceae</taxon>
        <taxon>Singulisphaera</taxon>
    </lineage>
</organism>
<dbReference type="SUPFAM" id="SSF53098">
    <property type="entry name" value="Ribonuclease H-like"/>
    <property type="match status" value="1"/>
</dbReference>
<dbReference type="InterPro" id="IPR051086">
    <property type="entry name" value="RNase_D-like"/>
</dbReference>
<dbReference type="GO" id="GO:0003676">
    <property type="term" value="F:nucleic acid binding"/>
    <property type="evidence" value="ECO:0007669"/>
    <property type="project" value="InterPro"/>
</dbReference>
<gene>
    <name evidence="2" type="ORF">V5E97_39305</name>
</gene>
<dbReference type="InterPro" id="IPR010997">
    <property type="entry name" value="HRDC-like_sf"/>
</dbReference>
<dbReference type="AlphaFoldDB" id="A0AAU7CGF1"/>
<reference evidence="2" key="1">
    <citation type="submission" date="2024-05" db="EMBL/GenBank/DDBJ databases">
        <title>Planctomycetes of the genus Singulisphaera possess chitinolytic capabilities.</title>
        <authorList>
            <person name="Ivanova A."/>
        </authorList>
    </citation>
    <scope>NUCLEOTIDE SEQUENCE</scope>
    <source>
        <strain evidence="2">Ch08T</strain>
    </source>
</reference>
<dbReference type="InterPro" id="IPR012337">
    <property type="entry name" value="RNaseH-like_sf"/>
</dbReference>
<dbReference type="Gene3D" id="1.10.150.80">
    <property type="entry name" value="HRDC domain"/>
    <property type="match status" value="2"/>
</dbReference>
<protein>
    <submittedName>
        <fullName evidence="2">HRDC domain-containing protein</fullName>
    </submittedName>
</protein>
<name>A0AAU7CGF1_9BACT</name>
<evidence type="ECO:0000313" key="2">
    <source>
        <dbReference type="EMBL" id="XBH04300.1"/>
    </source>
</evidence>
<dbReference type="SMART" id="SM00341">
    <property type="entry name" value="HRDC"/>
    <property type="match status" value="1"/>
</dbReference>
<dbReference type="InterPro" id="IPR036397">
    <property type="entry name" value="RNaseH_sf"/>
</dbReference>
<dbReference type="InterPro" id="IPR002121">
    <property type="entry name" value="HRDC_dom"/>
</dbReference>
<dbReference type="EMBL" id="CP155447">
    <property type="protein sequence ID" value="XBH04300.1"/>
    <property type="molecule type" value="Genomic_DNA"/>
</dbReference>
<dbReference type="SUPFAM" id="SSF47819">
    <property type="entry name" value="HRDC-like"/>
    <property type="match status" value="2"/>
</dbReference>
<dbReference type="PROSITE" id="PS50967">
    <property type="entry name" value="HRDC"/>
    <property type="match status" value="1"/>
</dbReference>
<dbReference type="InterPro" id="IPR044876">
    <property type="entry name" value="HRDC_dom_sf"/>
</dbReference>
<dbReference type="Pfam" id="PF21293">
    <property type="entry name" value="RNAseD_HRDC_C"/>
    <property type="match status" value="1"/>
</dbReference>
<dbReference type="Gene3D" id="3.30.420.10">
    <property type="entry name" value="Ribonuclease H-like superfamily/Ribonuclease H"/>
    <property type="match status" value="1"/>
</dbReference>
<dbReference type="InterPro" id="IPR048579">
    <property type="entry name" value="RNAseD_HRDC_C"/>
</dbReference>
<dbReference type="GO" id="GO:0006139">
    <property type="term" value="P:nucleobase-containing compound metabolic process"/>
    <property type="evidence" value="ECO:0007669"/>
    <property type="project" value="InterPro"/>
</dbReference>
<dbReference type="SMART" id="SM00474">
    <property type="entry name" value="35EXOc"/>
    <property type="match status" value="1"/>
</dbReference>
<proteinExistence type="predicted"/>
<dbReference type="GO" id="GO:0008408">
    <property type="term" value="F:3'-5' exonuclease activity"/>
    <property type="evidence" value="ECO:0007669"/>
    <property type="project" value="InterPro"/>
</dbReference>
<dbReference type="InterPro" id="IPR002562">
    <property type="entry name" value="3'-5'_exonuclease_dom"/>
</dbReference>